<organism evidence="3 4">
    <name type="scientific">Vagococcus hydrophili</name>
    <dbReference type="NCBI Taxonomy" id="2714947"/>
    <lineage>
        <taxon>Bacteria</taxon>
        <taxon>Bacillati</taxon>
        <taxon>Bacillota</taxon>
        <taxon>Bacilli</taxon>
        <taxon>Lactobacillales</taxon>
        <taxon>Enterococcaceae</taxon>
        <taxon>Vagococcus</taxon>
    </lineage>
</organism>
<accession>A0A6G8AXV8</accession>
<sequence length="170" mass="19496">MVWEDQVTTAAKQYGIEEYSDVILAIIYTESKGDHVDLMQSSESKYGTRNRIFTSEESIESGVEHLAEVIKEADAQKCDIWTAVQAYNFGSKYINYVSDHGKKNTLEISETYSRDILAPLLGNKTQETYFYKHPFALMHNGGKLYKDGGNFFYAESVKWNLKLVKLFSKF</sequence>
<dbReference type="InterPro" id="IPR047194">
    <property type="entry name" value="CwlT-like_lysozyme"/>
</dbReference>
<dbReference type="EMBL" id="CP049887">
    <property type="protein sequence ID" value="QIL49799.1"/>
    <property type="molecule type" value="Genomic_DNA"/>
</dbReference>
<dbReference type="Pfam" id="PF13702">
    <property type="entry name" value="Lysozyme_like"/>
    <property type="match status" value="1"/>
</dbReference>
<evidence type="ECO:0000259" key="2">
    <source>
        <dbReference type="Pfam" id="PF13702"/>
    </source>
</evidence>
<evidence type="ECO:0000313" key="4">
    <source>
        <dbReference type="Proteomes" id="UP000501747"/>
    </source>
</evidence>
<keyword evidence="4" id="KW-1185">Reference proteome</keyword>
<reference evidence="3 4" key="1">
    <citation type="submission" date="2020-03" db="EMBL/GenBank/DDBJ databases">
        <title>Vagococcus sp. nov., isolated from beetles.</title>
        <authorList>
            <person name="Hyun D.-W."/>
            <person name="Bae J.-W."/>
        </authorList>
    </citation>
    <scope>NUCLEOTIDE SEQUENCE [LARGE SCALE GENOMIC DNA]</scope>
    <source>
        <strain evidence="3 4">HDW17B</strain>
    </source>
</reference>
<dbReference type="CDD" id="cd16891">
    <property type="entry name" value="CwlT-like"/>
    <property type="match status" value="1"/>
</dbReference>
<dbReference type="GO" id="GO:0009986">
    <property type="term" value="C:cell surface"/>
    <property type="evidence" value="ECO:0007669"/>
    <property type="project" value="UniProtKB-SubCell"/>
</dbReference>
<dbReference type="KEGG" id="vhy:G7082_11305"/>
<proteinExistence type="predicted"/>
<dbReference type="InterPro" id="IPR023346">
    <property type="entry name" value="Lysozyme-like_dom_sf"/>
</dbReference>
<dbReference type="AlphaFoldDB" id="A0A6G8AXV8"/>
<name>A0A6G8AXV8_9ENTE</name>
<evidence type="ECO:0000313" key="3">
    <source>
        <dbReference type="EMBL" id="QIL49799.1"/>
    </source>
</evidence>
<dbReference type="Gene3D" id="1.10.530.10">
    <property type="match status" value="1"/>
</dbReference>
<dbReference type="Proteomes" id="UP000501747">
    <property type="component" value="Chromosome"/>
</dbReference>
<gene>
    <name evidence="3" type="ORF">G7082_11305</name>
</gene>
<feature type="domain" description="CwlT-like lysozyme" evidence="2">
    <location>
        <begin position="1"/>
        <end position="160"/>
    </location>
</feature>
<dbReference type="SUPFAM" id="SSF53955">
    <property type="entry name" value="Lysozyme-like"/>
    <property type="match status" value="1"/>
</dbReference>
<protein>
    <submittedName>
        <fullName evidence="3">Lysozyme family protein</fullName>
    </submittedName>
</protein>
<evidence type="ECO:0000256" key="1">
    <source>
        <dbReference type="ARBA" id="ARBA00004241"/>
    </source>
</evidence>
<comment type="subcellular location">
    <subcellularLocation>
        <location evidence="1">Cell surface</location>
    </subcellularLocation>
</comment>